<keyword evidence="3" id="KW-1133">Transmembrane helix</keyword>
<evidence type="ECO:0000256" key="1">
    <source>
        <dbReference type="ARBA" id="ARBA00004141"/>
    </source>
</evidence>
<proteinExistence type="predicted"/>
<keyword evidence="2" id="KW-0812">Transmembrane</keyword>
<dbReference type="GO" id="GO:0016746">
    <property type="term" value="F:acyltransferase activity"/>
    <property type="evidence" value="ECO:0007669"/>
    <property type="project" value="TreeGrafter"/>
</dbReference>
<name>A0A8E5IMZ4_SALET</name>
<evidence type="ECO:0000313" key="5">
    <source>
        <dbReference type="EMBL" id="QUS47342.1"/>
    </source>
</evidence>
<reference evidence="5" key="1">
    <citation type="submission" date="2019-09" db="EMBL/GenBank/DDBJ databases">
        <title>Characterization of Mobilized Colistin Resistance Gene mcr-9 Carrying Colisitin Resistant Salmonella enterica serotype Senftenberg ST14.</title>
        <authorList>
            <person name="Cha M.-H."/>
            <person name="Woo G.-J."/>
        </authorList>
    </citation>
    <scope>NUCLEOTIDE SEQUENCE</scope>
    <source>
        <strain evidence="5">KUFSE-SAL0043</strain>
    </source>
</reference>
<dbReference type="InterPro" id="IPR004299">
    <property type="entry name" value="MBOAT_fam"/>
</dbReference>
<dbReference type="EMBL" id="CP043765">
    <property type="protein sequence ID" value="QUS47342.1"/>
    <property type="molecule type" value="Genomic_DNA"/>
</dbReference>
<sequence>MLTGLCWFAAGLFKKVILADGIEPHATAVFDSVDQGQTPDLAQAWLGALCYTFQLYFDFSGYSDMAIGLALMLGVVFPANFNSPYKATSLIDFWRRWHMTRCSDYRHRRSDLTLLIEK</sequence>
<keyword evidence="4" id="KW-0472">Membrane</keyword>
<accession>A0A8E5IMZ4</accession>
<evidence type="ECO:0000256" key="3">
    <source>
        <dbReference type="ARBA" id="ARBA00022989"/>
    </source>
</evidence>
<dbReference type="InterPro" id="IPR051085">
    <property type="entry name" value="MB_O-acyltransferase"/>
</dbReference>
<dbReference type="GO" id="GO:0016020">
    <property type="term" value="C:membrane"/>
    <property type="evidence" value="ECO:0007669"/>
    <property type="project" value="UniProtKB-SubCell"/>
</dbReference>
<protein>
    <submittedName>
        <fullName evidence="5">Uncharacterized protein</fullName>
    </submittedName>
</protein>
<dbReference type="Pfam" id="PF03062">
    <property type="entry name" value="MBOAT"/>
    <property type="match status" value="1"/>
</dbReference>
<dbReference type="AlphaFoldDB" id="A0A8E5IMZ4"/>
<dbReference type="PANTHER" id="PTHR13285">
    <property type="entry name" value="ACYLTRANSFERASE"/>
    <property type="match status" value="1"/>
</dbReference>
<evidence type="ECO:0000256" key="4">
    <source>
        <dbReference type="ARBA" id="ARBA00023136"/>
    </source>
</evidence>
<gene>
    <name evidence="5" type="ORF">F1331_25085</name>
</gene>
<comment type="subcellular location">
    <subcellularLocation>
        <location evidence="1">Membrane</location>
        <topology evidence="1">Multi-pass membrane protein</topology>
    </subcellularLocation>
</comment>
<dbReference type="PANTHER" id="PTHR13285:SF23">
    <property type="entry name" value="TEICHOIC ACID D-ALANYLTRANSFERASE"/>
    <property type="match status" value="1"/>
</dbReference>
<evidence type="ECO:0000256" key="2">
    <source>
        <dbReference type="ARBA" id="ARBA00022692"/>
    </source>
</evidence>
<organism evidence="5">
    <name type="scientific">Salmonella enterica subsp. enterica serovar Dessau</name>
    <dbReference type="NCBI Taxonomy" id="2564349"/>
    <lineage>
        <taxon>Bacteria</taxon>
        <taxon>Pseudomonadati</taxon>
        <taxon>Pseudomonadota</taxon>
        <taxon>Gammaproteobacteria</taxon>
        <taxon>Enterobacterales</taxon>
        <taxon>Enterobacteriaceae</taxon>
        <taxon>Salmonella</taxon>
    </lineage>
</organism>